<dbReference type="AlphaFoldDB" id="A0A8J6AG31"/>
<reference evidence="1" key="1">
    <citation type="journal article" date="2021" name="Evol. Appl.">
        <title>The genome of the Pyrenean desman and the effects of bottlenecks and inbreeding on the genomic landscape of an endangered species.</title>
        <authorList>
            <person name="Escoda L."/>
            <person name="Castresana J."/>
        </authorList>
    </citation>
    <scope>NUCLEOTIDE SEQUENCE</scope>
    <source>
        <strain evidence="1">IBE-C5619</strain>
    </source>
</reference>
<proteinExistence type="predicted"/>
<evidence type="ECO:0000313" key="1">
    <source>
        <dbReference type="EMBL" id="KAG8518776.1"/>
    </source>
</evidence>
<dbReference type="Proteomes" id="UP000700334">
    <property type="component" value="Unassembled WGS sequence"/>
</dbReference>
<organism evidence="1 2">
    <name type="scientific">Galemys pyrenaicus</name>
    <name type="common">Iberian desman</name>
    <name type="synonym">Pyrenean desman</name>
    <dbReference type="NCBI Taxonomy" id="202257"/>
    <lineage>
        <taxon>Eukaryota</taxon>
        <taxon>Metazoa</taxon>
        <taxon>Chordata</taxon>
        <taxon>Craniata</taxon>
        <taxon>Vertebrata</taxon>
        <taxon>Euteleostomi</taxon>
        <taxon>Mammalia</taxon>
        <taxon>Eutheria</taxon>
        <taxon>Laurasiatheria</taxon>
        <taxon>Eulipotyphla</taxon>
        <taxon>Talpidae</taxon>
        <taxon>Galemys</taxon>
    </lineage>
</organism>
<evidence type="ECO:0000313" key="2">
    <source>
        <dbReference type="Proteomes" id="UP000700334"/>
    </source>
</evidence>
<protein>
    <submittedName>
        <fullName evidence="1">Uncharacterized protein</fullName>
    </submittedName>
</protein>
<sequence length="84" mass="9392">MLWSLQPCVRHVGDERPNGQRYHLALSFSPKNILKSKTKRWLTGQSYAGADGTGLQGAVAATLCQETRALLETMNDRLQHRLQA</sequence>
<comment type="caution">
    <text evidence="1">The sequence shown here is derived from an EMBL/GenBank/DDBJ whole genome shotgun (WGS) entry which is preliminary data.</text>
</comment>
<keyword evidence="2" id="KW-1185">Reference proteome</keyword>
<dbReference type="EMBL" id="JAGFMF010011626">
    <property type="protein sequence ID" value="KAG8518776.1"/>
    <property type="molecule type" value="Genomic_DNA"/>
</dbReference>
<gene>
    <name evidence="1" type="ORF">J0S82_001014</name>
</gene>
<accession>A0A8J6AG31</accession>
<name>A0A8J6AG31_GALPY</name>